<organism evidence="10 11">
    <name type="scientific">Planctomyces bekefii</name>
    <dbReference type="NCBI Taxonomy" id="1653850"/>
    <lineage>
        <taxon>Bacteria</taxon>
        <taxon>Pseudomonadati</taxon>
        <taxon>Planctomycetota</taxon>
        <taxon>Planctomycetia</taxon>
        <taxon>Planctomycetales</taxon>
        <taxon>Planctomycetaceae</taxon>
        <taxon>Planctomyces</taxon>
    </lineage>
</organism>
<comment type="caution">
    <text evidence="6">Lacks conserved residue(s) required for the propagation of feature annotation.</text>
</comment>
<protein>
    <submittedName>
        <fullName evidence="10">DNA-binding response regulator</fullName>
    </submittedName>
</protein>
<comment type="caution">
    <text evidence="10">The sequence shown here is derived from an EMBL/GenBank/DDBJ whole genome shotgun (WGS) entry which is preliminary data.</text>
</comment>
<evidence type="ECO:0000256" key="7">
    <source>
        <dbReference type="PROSITE-ProRule" id="PRU01091"/>
    </source>
</evidence>
<dbReference type="SUPFAM" id="SSF46894">
    <property type="entry name" value="C-terminal effector domain of the bipartite response regulators"/>
    <property type="match status" value="1"/>
</dbReference>
<sequence>MQSRILLIDDDEQSVGMVRECLERAGHQVFHARDGRSGLDSVRSLLPDLIVAEISLPAMDGMELCRQVKADSRTAAVPLMFLTARTSEMDQIAGLSLGADDYLGKPPHTQLLVHRVQALLRRREQTPAATATLMLHGIEMNRQYYSAWIGKQALDLTRTEFELLWTLMAQPGRPFSRHELLDFARGQHTSAMERTIDVHVKSLRQKLGSLGNMVETVRGIGYRIARP</sequence>
<dbReference type="Gene3D" id="6.10.250.690">
    <property type="match status" value="1"/>
</dbReference>
<dbReference type="Pfam" id="PF00486">
    <property type="entry name" value="Trans_reg_C"/>
    <property type="match status" value="1"/>
</dbReference>
<dbReference type="CDD" id="cd00383">
    <property type="entry name" value="trans_reg_C"/>
    <property type="match status" value="1"/>
</dbReference>
<keyword evidence="2" id="KW-0902">Two-component regulatory system</keyword>
<feature type="domain" description="OmpR/PhoB-type" evidence="9">
    <location>
        <begin position="130"/>
        <end position="226"/>
    </location>
</feature>
<reference evidence="10 11" key="1">
    <citation type="submission" date="2019-08" db="EMBL/GenBank/DDBJ databases">
        <title>100 year-old enigma solved: identification of Planctomyces bekefii, the type genus and species of the phylum Planctomycetes.</title>
        <authorList>
            <person name="Svetlana D.N."/>
            <person name="Overmann J."/>
        </authorList>
    </citation>
    <scope>NUCLEOTIDE SEQUENCE [LARGE SCALE GENOMIC DNA]</scope>
    <source>
        <strain evidence="10">Phe10_nw2017</strain>
    </source>
</reference>
<dbReference type="EMBL" id="SRHE01000108">
    <property type="protein sequence ID" value="TWW10144.1"/>
    <property type="molecule type" value="Genomic_DNA"/>
</dbReference>
<dbReference type="AlphaFoldDB" id="A0A5C6MAZ6"/>
<evidence type="ECO:0000259" key="9">
    <source>
        <dbReference type="PROSITE" id="PS51755"/>
    </source>
</evidence>
<dbReference type="SMART" id="SM00862">
    <property type="entry name" value="Trans_reg_C"/>
    <property type="match status" value="1"/>
</dbReference>
<reference evidence="10 11" key="2">
    <citation type="submission" date="2019-08" db="EMBL/GenBank/DDBJ databases">
        <authorList>
            <person name="Henke P."/>
        </authorList>
    </citation>
    <scope>NUCLEOTIDE SEQUENCE [LARGE SCALE GENOMIC DNA]</scope>
    <source>
        <strain evidence="10">Phe10_nw2017</strain>
    </source>
</reference>
<dbReference type="InterPro" id="IPR011006">
    <property type="entry name" value="CheY-like_superfamily"/>
</dbReference>
<evidence type="ECO:0000256" key="1">
    <source>
        <dbReference type="ARBA" id="ARBA00022553"/>
    </source>
</evidence>
<dbReference type="InterPro" id="IPR001789">
    <property type="entry name" value="Sig_transdc_resp-reg_receiver"/>
</dbReference>
<feature type="DNA-binding region" description="OmpR/PhoB-type" evidence="7">
    <location>
        <begin position="130"/>
        <end position="226"/>
    </location>
</feature>
<evidence type="ECO:0000256" key="5">
    <source>
        <dbReference type="ARBA" id="ARBA00023163"/>
    </source>
</evidence>
<evidence type="ECO:0000256" key="2">
    <source>
        <dbReference type="ARBA" id="ARBA00023012"/>
    </source>
</evidence>
<keyword evidence="11" id="KW-1185">Reference proteome</keyword>
<gene>
    <name evidence="10" type="ORF">E3A20_07690</name>
</gene>
<evidence type="ECO:0000313" key="10">
    <source>
        <dbReference type="EMBL" id="TWW10144.1"/>
    </source>
</evidence>
<dbReference type="PROSITE" id="PS51755">
    <property type="entry name" value="OMPR_PHOB"/>
    <property type="match status" value="1"/>
</dbReference>
<dbReference type="InterPro" id="IPR039420">
    <property type="entry name" value="WalR-like"/>
</dbReference>
<dbReference type="Pfam" id="PF00072">
    <property type="entry name" value="Response_reg"/>
    <property type="match status" value="1"/>
</dbReference>
<dbReference type="Proteomes" id="UP000321083">
    <property type="component" value="Unassembled WGS sequence"/>
</dbReference>
<evidence type="ECO:0000313" key="11">
    <source>
        <dbReference type="Proteomes" id="UP000321083"/>
    </source>
</evidence>
<evidence type="ECO:0000256" key="4">
    <source>
        <dbReference type="ARBA" id="ARBA00023125"/>
    </source>
</evidence>
<dbReference type="PANTHER" id="PTHR48111">
    <property type="entry name" value="REGULATOR OF RPOS"/>
    <property type="match status" value="1"/>
</dbReference>
<dbReference type="InterPro" id="IPR036388">
    <property type="entry name" value="WH-like_DNA-bd_sf"/>
</dbReference>
<feature type="domain" description="Response regulatory" evidence="8">
    <location>
        <begin position="4"/>
        <end position="120"/>
    </location>
</feature>
<dbReference type="PROSITE" id="PS50110">
    <property type="entry name" value="RESPONSE_REGULATORY"/>
    <property type="match status" value="1"/>
</dbReference>
<evidence type="ECO:0000259" key="8">
    <source>
        <dbReference type="PROSITE" id="PS50110"/>
    </source>
</evidence>
<keyword evidence="5" id="KW-0804">Transcription</keyword>
<name>A0A5C6MAZ6_9PLAN</name>
<dbReference type="Gene3D" id="1.10.10.10">
    <property type="entry name" value="Winged helix-like DNA-binding domain superfamily/Winged helix DNA-binding domain"/>
    <property type="match status" value="1"/>
</dbReference>
<dbReference type="InterPro" id="IPR016032">
    <property type="entry name" value="Sig_transdc_resp-reg_C-effctor"/>
</dbReference>
<dbReference type="GO" id="GO:0000156">
    <property type="term" value="F:phosphorelay response regulator activity"/>
    <property type="evidence" value="ECO:0007669"/>
    <property type="project" value="TreeGrafter"/>
</dbReference>
<dbReference type="Gene3D" id="3.40.50.2300">
    <property type="match status" value="1"/>
</dbReference>
<keyword evidence="3" id="KW-0805">Transcription regulation</keyword>
<dbReference type="PANTHER" id="PTHR48111:SF4">
    <property type="entry name" value="DNA-BINDING DUAL TRANSCRIPTIONAL REGULATOR OMPR"/>
    <property type="match status" value="1"/>
</dbReference>
<dbReference type="CDD" id="cd17574">
    <property type="entry name" value="REC_OmpR"/>
    <property type="match status" value="1"/>
</dbReference>
<dbReference type="GO" id="GO:0000976">
    <property type="term" value="F:transcription cis-regulatory region binding"/>
    <property type="evidence" value="ECO:0007669"/>
    <property type="project" value="TreeGrafter"/>
</dbReference>
<accession>A0A5C6MAZ6</accession>
<keyword evidence="4 7" id="KW-0238">DNA-binding</keyword>
<dbReference type="SUPFAM" id="SSF52172">
    <property type="entry name" value="CheY-like"/>
    <property type="match status" value="1"/>
</dbReference>
<proteinExistence type="predicted"/>
<keyword evidence="1" id="KW-0597">Phosphoprotein</keyword>
<evidence type="ECO:0000256" key="3">
    <source>
        <dbReference type="ARBA" id="ARBA00023015"/>
    </source>
</evidence>
<dbReference type="GO" id="GO:0032993">
    <property type="term" value="C:protein-DNA complex"/>
    <property type="evidence" value="ECO:0007669"/>
    <property type="project" value="TreeGrafter"/>
</dbReference>
<dbReference type="SMART" id="SM00448">
    <property type="entry name" value="REC"/>
    <property type="match status" value="1"/>
</dbReference>
<evidence type="ECO:0000256" key="6">
    <source>
        <dbReference type="PROSITE-ProRule" id="PRU00169"/>
    </source>
</evidence>
<dbReference type="GO" id="GO:0005829">
    <property type="term" value="C:cytosol"/>
    <property type="evidence" value="ECO:0007669"/>
    <property type="project" value="TreeGrafter"/>
</dbReference>
<dbReference type="InterPro" id="IPR001867">
    <property type="entry name" value="OmpR/PhoB-type_DNA-bd"/>
</dbReference>
<dbReference type="GO" id="GO:0006355">
    <property type="term" value="P:regulation of DNA-templated transcription"/>
    <property type="evidence" value="ECO:0007669"/>
    <property type="project" value="InterPro"/>
</dbReference>